<dbReference type="SMART" id="SM00849">
    <property type="entry name" value="Lactamase_B"/>
    <property type="match status" value="1"/>
</dbReference>
<dbReference type="Gene3D" id="3.60.15.10">
    <property type="entry name" value="Ribonuclease Z/Hydroxyacylglutathione hydrolase-like"/>
    <property type="match status" value="1"/>
</dbReference>
<dbReference type="eggNOG" id="COG1237">
    <property type="taxonomic scope" value="Bacteria"/>
</dbReference>
<keyword evidence="3" id="KW-1185">Reference proteome</keyword>
<dbReference type="HOGENOM" id="CLU_036012_0_0_9"/>
<accession>F6DQE6</accession>
<dbReference type="RefSeq" id="WP_013842596.1">
    <property type="nucleotide sequence ID" value="NC_015589.1"/>
</dbReference>
<dbReference type="Pfam" id="PF00753">
    <property type="entry name" value="Lactamase_B"/>
    <property type="match status" value="1"/>
</dbReference>
<dbReference type="OrthoDB" id="9803916at2"/>
<name>F6DQE6_DESRL</name>
<dbReference type="KEGG" id="dru:Desru_2613"/>
<dbReference type="InterPro" id="IPR041712">
    <property type="entry name" value="DHPS-like_MBL-fold"/>
</dbReference>
<dbReference type="InterPro" id="IPR052926">
    <property type="entry name" value="Metallo-beta-lactamase_dom"/>
</dbReference>
<feature type="domain" description="Metallo-beta-lactamase" evidence="1">
    <location>
        <begin position="24"/>
        <end position="249"/>
    </location>
</feature>
<dbReference type="STRING" id="696281.Desru_2613"/>
<dbReference type="InterPro" id="IPR001279">
    <property type="entry name" value="Metallo-B-lactamas"/>
</dbReference>
<protein>
    <submittedName>
        <fullName evidence="2">Beta-lactamase domain-containing protein</fullName>
    </submittedName>
</protein>
<proteinExistence type="predicted"/>
<organism evidence="2 3">
    <name type="scientific">Desulforamulus ruminis (strain ATCC 23193 / DSM 2154 / NCIMB 8452 / DL)</name>
    <name type="common">Desulfotomaculum ruminis</name>
    <dbReference type="NCBI Taxonomy" id="696281"/>
    <lineage>
        <taxon>Bacteria</taxon>
        <taxon>Bacillati</taxon>
        <taxon>Bacillota</taxon>
        <taxon>Clostridia</taxon>
        <taxon>Eubacteriales</taxon>
        <taxon>Peptococcaceae</taxon>
        <taxon>Desulforamulus</taxon>
    </lineage>
</organism>
<evidence type="ECO:0000313" key="2">
    <source>
        <dbReference type="EMBL" id="AEG60840.1"/>
    </source>
</evidence>
<dbReference type="Proteomes" id="UP000009234">
    <property type="component" value="Chromosome"/>
</dbReference>
<dbReference type="CDD" id="cd07713">
    <property type="entry name" value="DHPS-like_MBL-fold"/>
    <property type="match status" value="1"/>
</dbReference>
<dbReference type="InterPro" id="IPR036866">
    <property type="entry name" value="RibonucZ/Hydroxyglut_hydro"/>
</dbReference>
<dbReference type="PANTHER" id="PTHR13754:SF18">
    <property type="entry name" value="7,8-DIHYDROPTERIN-6-METHYL-4-(BETA-D-RIBOFURANOSYL)-AMINOBENZENE-5'-PHOSPHATE SYNTHASE"/>
    <property type="match status" value="1"/>
</dbReference>
<gene>
    <name evidence="2" type="ordered locus">Desru_2613</name>
</gene>
<sequence length="278" mass="30282">MSTKTKITVVAENSVTKRNLLAEHGLSLYIEAGGYKLLFDCGQGLAIDTNLKTLKINPGEIDAIALSHGHNDHTGGLQKVLALSGPKPLYGHPDIFNEKYATTSEGNYRANGIPFTRNELEKLGADIHLSPGPVQLTENVLLCGQVPRVTDFEEINLHFAVKKEGRYQPDPLLDDQALFINTPGGLVVVVGCSHSGLINILRYAREITGQERIFGVVGGTHLVAANEERLQKTIQALQEMQVELVAVSHCTGFHAQVKLQEVFGDGFVLNNVGNTLYF</sequence>
<evidence type="ECO:0000313" key="3">
    <source>
        <dbReference type="Proteomes" id="UP000009234"/>
    </source>
</evidence>
<dbReference type="EMBL" id="CP002780">
    <property type="protein sequence ID" value="AEG60840.1"/>
    <property type="molecule type" value="Genomic_DNA"/>
</dbReference>
<reference evidence="3" key="1">
    <citation type="submission" date="2011-05" db="EMBL/GenBank/DDBJ databases">
        <title>Complete sequence of Desulfotomaculum ruminis DSM 2154.</title>
        <authorList>
            <person name="Lucas S."/>
            <person name="Copeland A."/>
            <person name="Lapidus A."/>
            <person name="Cheng J.-F."/>
            <person name="Goodwin L."/>
            <person name="Pitluck S."/>
            <person name="Lu M."/>
            <person name="Detter J.C."/>
            <person name="Han C."/>
            <person name="Tapia R."/>
            <person name="Land M."/>
            <person name="Hauser L."/>
            <person name="Kyrpides N."/>
            <person name="Ivanova N."/>
            <person name="Mikhailova N."/>
            <person name="Pagani I."/>
            <person name="Stams A.J.M."/>
            <person name="Plugge C.M."/>
            <person name="Muyzer G."/>
            <person name="Kuever J."/>
            <person name="Parshina S.N."/>
            <person name="Ivanova A.E."/>
            <person name="Nazina T.N."/>
            <person name="Brambilla E."/>
            <person name="Spring S."/>
            <person name="Klenk H.-P."/>
            <person name="Woyke T."/>
        </authorList>
    </citation>
    <scope>NUCLEOTIDE SEQUENCE [LARGE SCALE GENOMIC DNA]</scope>
    <source>
        <strain evidence="3">ATCC 23193 / DSM 2154 / NCIB 8452 / DL</strain>
    </source>
</reference>
<dbReference type="GO" id="GO:0016740">
    <property type="term" value="F:transferase activity"/>
    <property type="evidence" value="ECO:0007669"/>
    <property type="project" value="TreeGrafter"/>
</dbReference>
<dbReference type="SUPFAM" id="SSF56281">
    <property type="entry name" value="Metallo-hydrolase/oxidoreductase"/>
    <property type="match status" value="1"/>
</dbReference>
<evidence type="ECO:0000259" key="1">
    <source>
        <dbReference type="SMART" id="SM00849"/>
    </source>
</evidence>
<dbReference type="AlphaFoldDB" id="F6DQE6"/>
<reference evidence="2 3" key="2">
    <citation type="journal article" date="2012" name="Stand. Genomic Sci.">
        <title>Complete genome sequence of the sulfate-reducing firmicute Desulfotomaculum ruminis type strain (DL(T)).</title>
        <authorList>
            <person name="Spring S."/>
            <person name="Visser M."/>
            <person name="Lu M."/>
            <person name="Copeland A."/>
            <person name="Lapidus A."/>
            <person name="Lucas S."/>
            <person name="Cheng J.F."/>
            <person name="Han C."/>
            <person name="Tapia R."/>
            <person name="Goodwin L.A."/>
            <person name="Pitluck S."/>
            <person name="Ivanova N."/>
            <person name="Land M."/>
            <person name="Hauser L."/>
            <person name="Larimer F."/>
            <person name="Rohde M."/>
            <person name="Goker M."/>
            <person name="Detter J.C."/>
            <person name="Kyrpides N.C."/>
            <person name="Woyke T."/>
            <person name="Schaap P.J."/>
            <person name="Plugge C.M."/>
            <person name="Muyzer G."/>
            <person name="Kuever J."/>
            <person name="Pereira I.A."/>
            <person name="Parshina S.N."/>
            <person name="Bernier-Latmani R."/>
            <person name="Stams A.J."/>
            <person name="Klenk H.P."/>
        </authorList>
    </citation>
    <scope>NUCLEOTIDE SEQUENCE [LARGE SCALE GENOMIC DNA]</scope>
    <source>
        <strain evidence="3">ATCC 23193 / DSM 2154 / NCIB 8452 / DL</strain>
    </source>
</reference>
<dbReference type="PANTHER" id="PTHR13754">
    <property type="entry name" value="METALLO-BETA-LACTAMASE SUPERFAMILY PROTEIN"/>
    <property type="match status" value="1"/>
</dbReference>